<evidence type="ECO:0000256" key="2">
    <source>
        <dbReference type="ARBA" id="ARBA00022729"/>
    </source>
</evidence>
<dbReference type="GO" id="GO:0120010">
    <property type="term" value="P:intermembrane phospholipid transfer"/>
    <property type="evidence" value="ECO:0007669"/>
    <property type="project" value="TreeGrafter"/>
</dbReference>
<gene>
    <name evidence="5" type="ORF">F7Q92_04110</name>
</gene>
<keyword evidence="6" id="KW-1185">Reference proteome</keyword>
<keyword evidence="5" id="KW-0449">Lipoprotein</keyword>
<feature type="region of interest" description="Disordered" evidence="3">
    <location>
        <begin position="29"/>
        <end position="54"/>
    </location>
</feature>
<dbReference type="InterPro" id="IPR007428">
    <property type="entry name" value="MlaA"/>
</dbReference>
<accession>A0A643FGJ6</accession>
<dbReference type="PANTHER" id="PTHR30035">
    <property type="entry name" value="LIPOPROTEIN VACJ-RELATED"/>
    <property type="match status" value="1"/>
</dbReference>
<feature type="chain" id="PRO_5024839938" evidence="4">
    <location>
        <begin position="21"/>
        <end position="258"/>
    </location>
</feature>
<evidence type="ECO:0000256" key="4">
    <source>
        <dbReference type="SAM" id="SignalP"/>
    </source>
</evidence>
<dbReference type="Pfam" id="PF04333">
    <property type="entry name" value="MlaA"/>
    <property type="match status" value="1"/>
</dbReference>
<evidence type="ECO:0000313" key="5">
    <source>
        <dbReference type="EMBL" id="KAB0584456.1"/>
    </source>
</evidence>
<evidence type="ECO:0000256" key="1">
    <source>
        <dbReference type="ARBA" id="ARBA00010634"/>
    </source>
</evidence>
<comment type="caution">
    <text evidence="5">The sequence shown here is derived from an EMBL/GenBank/DDBJ whole genome shotgun (WGS) entry which is preliminary data.</text>
</comment>
<reference evidence="5 6" key="1">
    <citation type="submission" date="2019-09" db="EMBL/GenBank/DDBJ databases">
        <title>Draft genome sequences of 48 bacterial type strains from the CCUG.</title>
        <authorList>
            <person name="Tunovic T."/>
            <person name="Pineiro-Iglesias B."/>
            <person name="Unosson C."/>
            <person name="Inganas E."/>
            <person name="Ohlen M."/>
            <person name="Cardew S."/>
            <person name="Jensie-Markopoulos S."/>
            <person name="Salva-Serra F."/>
            <person name="Jaen-Luchoro D."/>
            <person name="Karlsson R."/>
            <person name="Svensson-Stadler L."/>
            <person name="Chun J."/>
            <person name="Moore E."/>
        </authorList>
    </citation>
    <scope>NUCLEOTIDE SEQUENCE [LARGE SCALE GENOMIC DNA]</scope>
    <source>
        <strain evidence="5 6">CCUG 30977</strain>
    </source>
</reference>
<dbReference type="PRINTS" id="PR01805">
    <property type="entry name" value="VACJLIPOPROT"/>
</dbReference>
<organism evidence="5 6">
    <name type="scientific">Ideonella dechloratans</name>
    <dbReference type="NCBI Taxonomy" id="36863"/>
    <lineage>
        <taxon>Bacteria</taxon>
        <taxon>Pseudomonadati</taxon>
        <taxon>Pseudomonadota</taxon>
        <taxon>Betaproteobacteria</taxon>
        <taxon>Burkholderiales</taxon>
        <taxon>Sphaerotilaceae</taxon>
        <taxon>Ideonella</taxon>
    </lineage>
</organism>
<keyword evidence="2 4" id="KW-0732">Signal</keyword>
<feature type="signal peptide" evidence="4">
    <location>
        <begin position="1"/>
        <end position="20"/>
    </location>
</feature>
<dbReference type="PANTHER" id="PTHR30035:SF3">
    <property type="entry name" value="INTERMEMBRANE PHOSPHOLIPID TRANSPORT SYSTEM LIPOPROTEIN MLAA"/>
    <property type="match status" value="1"/>
</dbReference>
<dbReference type="AlphaFoldDB" id="A0A643FGJ6"/>
<evidence type="ECO:0000256" key="3">
    <source>
        <dbReference type="SAM" id="MobiDB-lite"/>
    </source>
</evidence>
<dbReference type="GO" id="GO:0016020">
    <property type="term" value="C:membrane"/>
    <property type="evidence" value="ECO:0007669"/>
    <property type="project" value="InterPro"/>
</dbReference>
<proteinExistence type="inferred from homology"/>
<dbReference type="OrthoDB" id="9785326at2"/>
<feature type="compositionally biased region" description="Low complexity" evidence="3">
    <location>
        <begin position="29"/>
        <end position="38"/>
    </location>
</feature>
<dbReference type="Proteomes" id="UP000430120">
    <property type="component" value="Unassembled WGS sequence"/>
</dbReference>
<protein>
    <submittedName>
        <fullName evidence="5">VacJ family lipoprotein</fullName>
    </submittedName>
</protein>
<name>A0A643FGJ6_IDEDE</name>
<sequence>MLRTGTLLLAAWLPAAAVWADEATPPEAAASVTAAASAPEDETDEPAVNPRDPYEPLNRKVFEFNDKLDANVLKPVAETYQKVVPSMVRSGVSNVLGNLGDVWSAVNQLLQGKVGNAGEMTFRVLTNTVFGIGGLMDPATELGMERRSEDFGQTLGRWGVPPGPYVVLPLLGSSTARDTAATPVDMYASLDTQLTSGTSATLGVSVLKVVNTRANLLGASQLLDQIALDRYSFIRDAYLARRRSQVYDGNPPDDDDTP</sequence>
<comment type="similarity">
    <text evidence="1">Belongs to the MlaA family.</text>
</comment>
<evidence type="ECO:0000313" key="6">
    <source>
        <dbReference type="Proteomes" id="UP000430120"/>
    </source>
</evidence>
<dbReference type="EMBL" id="VZPB01000006">
    <property type="protein sequence ID" value="KAB0584456.1"/>
    <property type="molecule type" value="Genomic_DNA"/>
</dbReference>